<organism evidence="1 2">
    <name type="scientific">Lentzea flaviverrucosa</name>
    <dbReference type="NCBI Taxonomy" id="200379"/>
    <lineage>
        <taxon>Bacteria</taxon>
        <taxon>Bacillati</taxon>
        <taxon>Actinomycetota</taxon>
        <taxon>Actinomycetes</taxon>
        <taxon>Pseudonocardiales</taxon>
        <taxon>Pseudonocardiaceae</taxon>
        <taxon>Lentzea</taxon>
    </lineage>
</organism>
<accession>A0A1H9B3Q4</accession>
<evidence type="ECO:0008006" key="3">
    <source>
        <dbReference type="Google" id="ProtNLM"/>
    </source>
</evidence>
<dbReference type="Proteomes" id="UP000199028">
    <property type="component" value="Unassembled WGS sequence"/>
</dbReference>
<evidence type="ECO:0000313" key="1">
    <source>
        <dbReference type="EMBL" id="SEP82858.1"/>
    </source>
</evidence>
<dbReference type="EMBL" id="FOFT01000001">
    <property type="protein sequence ID" value="SEP82858.1"/>
    <property type="molecule type" value="Genomic_DNA"/>
</dbReference>
<gene>
    <name evidence="1" type="ORF">SAMN05216195_101349</name>
</gene>
<keyword evidence="2" id="KW-1185">Reference proteome</keyword>
<proteinExistence type="predicted"/>
<dbReference type="RefSeq" id="WP_256237254.1">
    <property type="nucleotide sequence ID" value="NZ_FOFT01000001.1"/>
</dbReference>
<dbReference type="AlphaFoldDB" id="A0A1H9B3Q4"/>
<reference evidence="2" key="1">
    <citation type="submission" date="2016-10" db="EMBL/GenBank/DDBJ databases">
        <authorList>
            <person name="Varghese N."/>
            <person name="Submissions S."/>
        </authorList>
    </citation>
    <scope>NUCLEOTIDE SEQUENCE [LARGE SCALE GENOMIC DNA]</scope>
    <source>
        <strain evidence="2">CGMCC 4.578</strain>
    </source>
</reference>
<evidence type="ECO:0000313" key="2">
    <source>
        <dbReference type="Proteomes" id="UP000199028"/>
    </source>
</evidence>
<protein>
    <recommendedName>
        <fullName evidence="3">DUF4240 domain-containing protein</fullName>
    </recommendedName>
</protein>
<sequence>MDLNAFWALAESSGQDGRLGWRITALAVVRARVARTSALFGEVA</sequence>
<name>A0A1H9B3Q4_9PSEU</name>